<name>A0A7L6AMM8_9GAMM</name>
<dbReference type="EMBL" id="CP059265">
    <property type="protein sequence ID" value="QLQ30295.1"/>
    <property type="molecule type" value="Genomic_DNA"/>
</dbReference>
<gene>
    <name evidence="1" type="ORF">HZT40_00180</name>
</gene>
<organism evidence="1 2">
    <name type="scientific">Candidatus Thiothrix singaporensis</name>
    <dbReference type="NCBI Taxonomy" id="2799669"/>
    <lineage>
        <taxon>Bacteria</taxon>
        <taxon>Pseudomonadati</taxon>
        <taxon>Pseudomonadota</taxon>
        <taxon>Gammaproteobacteria</taxon>
        <taxon>Thiotrichales</taxon>
        <taxon>Thiotrichaceae</taxon>
        <taxon>Thiothrix</taxon>
    </lineage>
</organism>
<protein>
    <submittedName>
        <fullName evidence="1">Uncharacterized protein</fullName>
    </submittedName>
</protein>
<proteinExistence type="predicted"/>
<reference evidence="1" key="1">
    <citation type="submission" date="2020-06" db="EMBL/GenBank/DDBJ databases">
        <title>Analysis procedures for assessing recovery of high quality, complete, closed genomes from Nanopore long read metagenome sequencing.</title>
        <authorList>
            <person name="Bessarab I."/>
            <person name="Arumugam K."/>
            <person name="Haryono M."/>
            <person name="Liu X."/>
            <person name="Roy S."/>
            <person name="Zuniga-Montanez R.E."/>
            <person name="Qiu G."/>
            <person name="Drautz-Moses D.I."/>
            <person name="Law Y.Y."/>
            <person name="Wuertz S."/>
            <person name="Lauro F.M."/>
            <person name="Huson D.H."/>
            <person name="Williams R.B."/>
        </authorList>
    </citation>
    <scope>NUCLEOTIDE SEQUENCE [LARGE SCALE GENOMIC DNA]</scope>
    <source>
        <strain evidence="1">SSD2</strain>
    </source>
</reference>
<evidence type="ECO:0000313" key="1">
    <source>
        <dbReference type="EMBL" id="QLQ30295.1"/>
    </source>
</evidence>
<evidence type="ECO:0000313" key="2">
    <source>
        <dbReference type="Proteomes" id="UP000510621"/>
    </source>
</evidence>
<dbReference type="Proteomes" id="UP000510621">
    <property type="component" value="Chromosome"/>
</dbReference>
<dbReference type="AlphaFoldDB" id="A0A7L6AMM8"/>
<dbReference type="KEGG" id="this:HZT40_00180"/>
<accession>A0A7L6AMM8</accession>
<sequence length="85" mass="9321">MSGGVEYRVGWSSADSRYHVYMRPTTAPSPDLSMTSQVTLRVPHATGANKFTVADIQPKTGTSWSLSSEVYTLPKTQLLTTFPLL</sequence>
<keyword evidence="2" id="KW-1185">Reference proteome</keyword>